<comment type="subcellular location">
    <subcellularLocation>
        <location evidence="1">Cell outer membrane</location>
        <topology evidence="1">Multi-pass membrane protein</topology>
    </subcellularLocation>
</comment>
<keyword evidence="3" id="KW-1134">Transmembrane beta strand</keyword>
<dbReference type="GO" id="GO:0009279">
    <property type="term" value="C:cell outer membrane"/>
    <property type="evidence" value="ECO:0007669"/>
    <property type="project" value="UniProtKB-SubCell"/>
</dbReference>
<protein>
    <submittedName>
        <fullName evidence="9">Long-chain fatty acid transport protein</fullName>
    </submittedName>
</protein>
<keyword evidence="4" id="KW-0812">Transmembrane</keyword>
<dbReference type="RefSeq" id="WP_090121407.1">
    <property type="nucleotide sequence ID" value="NZ_FNNJ01000002.1"/>
</dbReference>
<proteinExistence type="inferred from homology"/>
<keyword evidence="7" id="KW-0998">Cell outer membrane</keyword>
<organism evidence="9 10">
    <name type="scientific">Lutibacter oricola</name>
    <dbReference type="NCBI Taxonomy" id="762486"/>
    <lineage>
        <taxon>Bacteria</taxon>
        <taxon>Pseudomonadati</taxon>
        <taxon>Bacteroidota</taxon>
        <taxon>Flavobacteriia</taxon>
        <taxon>Flavobacteriales</taxon>
        <taxon>Flavobacteriaceae</taxon>
        <taxon>Lutibacter</taxon>
    </lineage>
</organism>
<evidence type="ECO:0000256" key="1">
    <source>
        <dbReference type="ARBA" id="ARBA00004571"/>
    </source>
</evidence>
<evidence type="ECO:0000313" key="10">
    <source>
        <dbReference type="Proteomes" id="UP000199595"/>
    </source>
</evidence>
<name>A0A1H2X8E6_9FLAO</name>
<dbReference type="PANTHER" id="PTHR35093">
    <property type="entry name" value="OUTER MEMBRANE PROTEIN NMB0088-RELATED"/>
    <property type="match status" value="1"/>
</dbReference>
<dbReference type="Proteomes" id="UP000199595">
    <property type="component" value="Unassembled WGS sequence"/>
</dbReference>
<keyword evidence="5 8" id="KW-0732">Signal</keyword>
<evidence type="ECO:0000256" key="7">
    <source>
        <dbReference type="ARBA" id="ARBA00023237"/>
    </source>
</evidence>
<evidence type="ECO:0000256" key="2">
    <source>
        <dbReference type="ARBA" id="ARBA00008163"/>
    </source>
</evidence>
<accession>A0A1H2X8E6</accession>
<dbReference type="Pfam" id="PF03349">
    <property type="entry name" value="Toluene_X"/>
    <property type="match status" value="1"/>
</dbReference>
<evidence type="ECO:0000256" key="8">
    <source>
        <dbReference type="SAM" id="SignalP"/>
    </source>
</evidence>
<evidence type="ECO:0000256" key="6">
    <source>
        <dbReference type="ARBA" id="ARBA00023136"/>
    </source>
</evidence>
<dbReference type="PANTHER" id="PTHR35093:SF8">
    <property type="entry name" value="OUTER MEMBRANE PROTEIN NMB0088-RELATED"/>
    <property type="match status" value="1"/>
</dbReference>
<feature type="signal peptide" evidence="8">
    <location>
        <begin position="1"/>
        <end position="18"/>
    </location>
</feature>
<dbReference type="STRING" id="762486.SAMN05444411_102385"/>
<keyword evidence="6" id="KW-0472">Membrane</keyword>
<comment type="similarity">
    <text evidence="2">Belongs to the OmpP1/FadL family.</text>
</comment>
<dbReference type="InterPro" id="IPR005017">
    <property type="entry name" value="OMPP1/FadL/TodX"/>
</dbReference>
<dbReference type="Gene3D" id="2.40.160.60">
    <property type="entry name" value="Outer membrane protein transport protein (OMPP1/FadL/TodX)"/>
    <property type="match status" value="1"/>
</dbReference>
<gene>
    <name evidence="9" type="ORF">SAMN05444411_102385</name>
</gene>
<evidence type="ECO:0000313" key="9">
    <source>
        <dbReference type="EMBL" id="SDW88539.1"/>
    </source>
</evidence>
<evidence type="ECO:0000256" key="5">
    <source>
        <dbReference type="ARBA" id="ARBA00022729"/>
    </source>
</evidence>
<dbReference type="GO" id="GO:0015483">
    <property type="term" value="F:long-chain fatty acid transporting porin activity"/>
    <property type="evidence" value="ECO:0007669"/>
    <property type="project" value="TreeGrafter"/>
</dbReference>
<sequence length="445" mass="47534">MKQLLKITLVLFSAGVFAQAGHIMQGVGAVNMSMGGASTAQPLDISGALQWNPATISTFDSKIIDFSIGAFFSAPELSSSFGPMSGVTKDDRGVSPMPALAMVWGKENSKHTFGASAFGISGFGVTFPENMNYPQDMMGNSNTNFNPAAAVNPISFPQNAGGFGHIESDYMLLQIGLAWSYQITDNFSIGLQPTVNYASLELAPNPLSSPSMTLGYPVSDKATAIGFGGQIGVFYESDGGIKLGASYKTAQKFSDFEFSNTYLDNSAAPDVDFNMDYPAILSFGVGYSTDKFDLAVDLRRVDYENTEGFEAKGWTQTGSVNGFGWNDITILSVGLQYKGIKKLPLRVGYTHSSNPISEELAFFSIPATAIIKNAYQFGVGYEFSDTITINGTFHHGSSDGKTEGNLLSPMMASATNPYGAIPGTNVGYEMTTDMVMLGISYTFTK</sequence>
<dbReference type="EMBL" id="FNNJ01000002">
    <property type="protein sequence ID" value="SDW88539.1"/>
    <property type="molecule type" value="Genomic_DNA"/>
</dbReference>
<dbReference type="OrthoDB" id="9922at2"/>
<reference evidence="9 10" key="1">
    <citation type="submission" date="2016-10" db="EMBL/GenBank/DDBJ databases">
        <authorList>
            <person name="de Groot N.N."/>
        </authorList>
    </citation>
    <scope>NUCLEOTIDE SEQUENCE [LARGE SCALE GENOMIC DNA]</scope>
    <source>
        <strain evidence="9 10">DSM 24956</strain>
    </source>
</reference>
<dbReference type="SUPFAM" id="SSF56935">
    <property type="entry name" value="Porins"/>
    <property type="match status" value="1"/>
</dbReference>
<feature type="chain" id="PRO_5011702148" evidence="8">
    <location>
        <begin position="19"/>
        <end position="445"/>
    </location>
</feature>
<evidence type="ECO:0000256" key="4">
    <source>
        <dbReference type="ARBA" id="ARBA00022692"/>
    </source>
</evidence>
<evidence type="ECO:0000256" key="3">
    <source>
        <dbReference type="ARBA" id="ARBA00022452"/>
    </source>
</evidence>
<dbReference type="AlphaFoldDB" id="A0A1H2X8E6"/>
<keyword evidence="10" id="KW-1185">Reference proteome</keyword>